<dbReference type="Proteomes" id="UP000483379">
    <property type="component" value="Unassembled WGS sequence"/>
</dbReference>
<dbReference type="EMBL" id="JAAIJQ010000003">
    <property type="protein sequence ID" value="NEV60606.1"/>
    <property type="molecule type" value="Genomic_DNA"/>
</dbReference>
<dbReference type="AlphaFoldDB" id="A0A6M0JSV5"/>
<comment type="caution">
    <text evidence="2">The sequence shown here is derived from an EMBL/GenBank/DDBJ whole genome shotgun (WGS) entry which is preliminary data.</text>
</comment>
<organism evidence="2 3">
    <name type="scientific">Thiorhodococcus minor</name>
    <dbReference type="NCBI Taxonomy" id="57489"/>
    <lineage>
        <taxon>Bacteria</taxon>
        <taxon>Pseudomonadati</taxon>
        <taxon>Pseudomonadota</taxon>
        <taxon>Gammaproteobacteria</taxon>
        <taxon>Chromatiales</taxon>
        <taxon>Chromatiaceae</taxon>
        <taxon>Thiorhodococcus</taxon>
    </lineage>
</organism>
<name>A0A6M0JSV5_9GAMM</name>
<proteinExistence type="predicted"/>
<evidence type="ECO:0000256" key="1">
    <source>
        <dbReference type="SAM" id="MobiDB-lite"/>
    </source>
</evidence>
<gene>
    <name evidence="2" type="ORF">G3446_01645</name>
</gene>
<protein>
    <submittedName>
        <fullName evidence="2">Uncharacterized protein</fullName>
    </submittedName>
</protein>
<reference evidence="2 3" key="1">
    <citation type="submission" date="2020-02" db="EMBL/GenBank/DDBJ databases">
        <title>Genome sequences of Thiorhodococcus mannitoliphagus and Thiorhodococcus minor, purple sulfur photosynthetic bacteria in the gammaproteobacterial family, Chromatiaceae.</title>
        <authorList>
            <person name="Aviles F.A."/>
            <person name="Meyer T.E."/>
            <person name="Kyndt J.A."/>
        </authorList>
    </citation>
    <scope>NUCLEOTIDE SEQUENCE [LARGE SCALE GENOMIC DNA]</scope>
    <source>
        <strain evidence="2 3">DSM 11518</strain>
    </source>
</reference>
<dbReference type="PIRSF" id="PIRSF032817">
    <property type="entry name" value="UCP032817"/>
    <property type="match status" value="1"/>
</dbReference>
<sequence length="236" mass="26110">MSILIDLIVLLAVLAALGKGWGWWRTAQRLRFIRTYSFPNGLLDRLAKHHPQLDGRDRHLVARGLRQFFIAYLRGGRKFVSMPSQAADDLWHEFILYTRHYQAFCSKAFGRFLHHTPAAVLGPSRQSNTGLRRVWWHSCREEKIDPKRPTRLPLLFALDQQLGIENGFRYALDCHGARRKQQDSSSTPVYCAGDMSSTDFDGSSDGFGDSWFGGGDGSGSTGGGGDSGCGGGCGGD</sequence>
<feature type="compositionally biased region" description="Gly residues" evidence="1">
    <location>
        <begin position="211"/>
        <end position="236"/>
    </location>
</feature>
<evidence type="ECO:0000313" key="2">
    <source>
        <dbReference type="EMBL" id="NEV60606.1"/>
    </source>
</evidence>
<keyword evidence="3" id="KW-1185">Reference proteome</keyword>
<evidence type="ECO:0000313" key="3">
    <source>
        <dbReference type="Proteomes" id="UP000483379"/>
    </source>
</evidence>
<dbReference type="RefSeq" id="WP_164450657.1">
    <property type="nucleotide sequence ID" value="NZ_JAAIJQ010000003.1"/>
</dbReference>
<dbReference type="InterPro" id="IPR017008">
    <property type="entry name" value="UCP032817-like"/>
</dbReference>
<accession>A0A6M0JSV5</accession>
<feature type="region of interest" description="Disordered" evidence="1">
    <location>
        <begin position="202"/>
        <end position="236"/>
    </location>
</feature>